<reference evidence="3 4" key="1">
    <citation type="submission" date="2016-10" db="EMBL/GenBank/DDBJ databases">
        <authorList>
            <person name="de Groot N.N."/>
        </authorList>
    </citation>
    <scope>NUCLEOTIDE SEQUENCE [LARGE SCALE GENOMIC DNA]</scope>
    <source>
        <strain evidence="3 4">DSM 8423</strain>
    </source>
</reference>
<keyword evidence="4" id="KW-1185">Reference proteome</keyword>
<dbReference type="AlphaFoldDB" id="A0A1H7V913"/>
<dbReference type="EMBL" id="FOBS01000003">
    <property type="protein sequence ID" value="SEM05666.1"/>
    <property type="molecule type" value="Genomic_DNA"/>
</dbReference>
<evidence type="ECO:0000313" key="4">
    <source>
        <dbReference type="Proteomes" id="UP000198744"/>
    </source>
</evidence>
<name>A0A1H7V913_9BACT</name>
<organism evidence="3 4">
    <name type="scientific">Syntrophus gentianae</name>
    <dbReference type="NCBI Taxonomy" id="43775"/>
    <lineage>
        <taxon>Bacteria</taxon>
        <taxon>Pseudomonadati</taxon>
        <taxon>Thermodesulfobacteriota</taxon>
        <taxon>Syntrophia</taxon>
        <taxon>Syntrophales</taxon>
        <taxon>Syntrophaceae</taxon>
        <taxon>Syntrophus</taxon>
    </lineage>
</organism>
<accession>A0A1H7V913</accession>
<keyword evidence="1" id="KW-0472">Membrane</keyword>
<proteinExistence type="predicted"/>
<evidence type="ECO:0000313" key="3">
    <source>
        <dbReference type="EMBL" id="SEM05666.1"/>
    </source>
</evidence>
<keyword evidence="1" id="KW-0812">Transmembrane</keyword>
<sequence>MKKLRCKTTDKGRGAMKLCITAIAALVIAFSSMANAAIIDNGTYTTDTKLGLDYLDVGLVFGYYPDFENGFVYNGRTWALATADQLASTWSDATGLVLTTANIYSSDNDMGAAATKILIDLFDGVTTDVGAGGERVIGDYSIAGYYNFIYDGKLAVHDVWDDSHYESGTDGYRSAWLVSNAAPVPVPPSVLLLAPGLIGLAAIKRRFKK</sequence>
<dbReference type="Proteomes" id="UP000198744">
    <property type="component" value="Unassembled WGS sequence"/>
</dbReference>
<evidence type="ECO:0000256" key="2">
    <source>
        <dbReference type="SAM" id="SignalP"/>
    </source>
</evidence>
<evidence type="ECO:0000256" key="1">
    <source>
        <dbReference type="SAM" id="Phobius"/>
    </source>
</evidence>
<feature type="transmembrane region" description="Helical" evidence="1">
    <location>
        <begin position="186"/>
        <end position="203"/>
    </location>
</feature>
<gene>
    <name evidence="3" type="ORF">SAMN04489760_103104</name>
</gene>
<keyword evidence="1" id="KW-1133">Transmembrane helix</keyword>
<feature type="chain" id="PRO_5011680150" evidence="2">
    <location>
        <begin position="37"/>
        <end position="209"/>
    </location>
</feature>
<keyword evidence="2" id="KW-0732">Signal</keyword>
<protein>
    <submittedName>
        <fullName evidence="3">VPLPA-CTERM protein sorting domain-containing protein</fullName>
    </submittedName>
</protein>
<feature type="signal peptide" evidence="2">
    <location>
        <begin position="1"/>
        <end position="36"/>
    </location>
</feature>